<name>A0A9D4DTM4_DREPO</name>
<reference evidence="1" key="1">
    <citation type="journal article" date="2019" name="bioRxiv">
        <title>The Genome of the Zebra Mussel, Dreissena polymorpha: A Resource for Invasive Species Research.</title>
        <authorList>
            <person name="McCartney M.A."/>
            <person name="Auch B."/>
            <person name="Kono T."/>
            <person name="Mallez S."/>
            <person name="Zhang Y."/>
            <person name="Obille A."/>
            <person name="Becker A."/>
            <person name="Abrahante J.E."/>
            <person name="Garbe J."/>
            <person name="Badalamenti J.P."/>
            <person name="Herman A."/>
            <person name="Mangelson H."/>
            <person name="Liachko I."/>
            <person name="Sullivan S."/>
            <person name="Sone E.D."/>
            <person name="Koren S."/>
            <person name="Silverstein K.A.T."/>
            <person name="Beckman K.B."/>
            <person name="Gohl D.M."/>
        </authorList>
    </citation>
    <scope>NUCLEOTIDE SEQUENCE</scope>
    <source>
        <strain evidence="1">Duluth1</strain>
        <tissue evidence="1">Whole animal</tissue>
    </source>
</reference>
<dbReference type="PANTHER" id="PTHR14499">
    <property type="entry name" value="POTASSIUM CHANNEL TETRAMERIZATION DOMAIN-CONTAINING"/>
    <property type="match status" value="1"/>
</dbReference>
<dbReference type="AlphaFoldDB" id="A0A9D4DTM4"/>
<reference evidence="1" key="2">
    <citation type="submission" date="2020-11" db="EMBL/GenBank/DDBJ databases">
        <authorList>
            <person name="McCartney M.A."/>
            <person name="Auch B."/>
            <person name="Kono T."/>
            <person name="Mallez S."/>
            <person name="Becker A."/>
            <person name="Gohl D.M."/>
            <person name="Silverstein K.A.T."/>
            <person name="Koren S."/>
            <person name="Bechman K.B."/>
            <person name="Herman A."/>
            <person name="Abrahante J.E."/>
            <person name="Garbe J."/>
        </authorList>
    </citation>
    <scope>NUCLEOTIDE SEQUENCE</scope>
    <source>
        <strain evidence="1">Duluth1</strain>
        <tissue evidence="1">Whole animal</tissue>
    </source>
</reference>
<comment type="caution">
    <text evidence="1">The sequence shown here is derived from an EMBL/GenBank/DDBJ whole genome shotgun (WGS) entry which is preliminary data.</text>
</comment>
<keyword evidence="2" id="KW-1185">Reference proteome</keyword>
<evidence type="ECO:0000313" key="1">
    <source>
        <dbReference type="EMBL" id="KAH3755023.1"/>
    </source>
</evidence>
<dbReference type="SUPFAM" id="SSF54695">
    <property type="entry name" value="POZ domain"/>
    <property type="match status" value="1"/>
</dbReference>
<protein>
    <recommendedName>
        <fullName evidence="3">Potassium channel tetramerisation-type BTB domain-containing protein</fullName>
    </recommendedName>
</protein>
<organism evidence="1 2">
    <name type="scientific">Dreissena polymorpha</name>
    <name type="common">Zebra mussel</name>
    <name type="synonym">Mytilus polymorpha</name>
    <dbReference type="NCBI Taxonomy" id="45954"/>
    <lineage>
        <taxon>Eukaryota</taxon>
        <taxon>Metazoa</taxon>
        <taxon>Spiralia</taxon>
        <taxon>Lophotrochozoa</taxon>
        <taxon>Mollusca</taxon>
        <taxon>Bivalvia</taxon>
        <taxon>Autobranchia</taxon>
        <taxon>Heteroconchia</taxon>
        <taxon>Euheterodonta</taxon>
        <taxon>Imparidentia</taxon>
        <taxon>Neoheterodontei</taxon>
        <taxon>Myida</taxon>
        <taxon>Dreissenoidea</taxon>
        <taxon>Dreissenidae</taxon>
        <taxon>Dreissena</taxon>
    </lineage>
</organism>
<evidence type="ECO:0008006" key="3">
    <source>
        <dbReference type="Google" id="ProtNLM"/>
    </source>
</evidence>
<dbReference type="PANTHER" id="PTHR14499:SF145">
    <property type="entry name" value="POTASSIUM CHANNEL REGULATORY PROTEIN-LIKE"/>
    <property type="match status" value="1"/>
</dbReference>
<dbReference type="InterPro" id="IPR011333">
    <property type="entry name" value="SKP1/BTB/POZ_sf"/>
</dbReference>
<proteinExistence type="predicted"/>
<gene>
    <name evidence="1" type="ORF">DPMN_189704</name>
</gene>
<sequence>MLAAMFSGRHVINKDKDGRSVIDCDGTIFKHILEFLRFETLPPGEVAEAVHKYSEYFGLNELSKILCDYQQVQLKVHVRDMQQHHPEYVKLVRSVVGNLNTKALHKDTTAFIVIKQQRPQKFYNDCFTYSRDVLPKFTFRKRTFEVCISNTILDFEHFENTQLDAVFFLTANHLQSLGYGCNVMYSSGTYNDEIGCLLICKDHVLSIIDTFNMHTKFRREPQ</sequence>
<dbReference type="EMBL" id="JAIWYP010000010">
    <property type="protein sequence ID" value="KAH3755023.1"/>
    <property type="molecule type" value="Genomic_DNA"/>
</dbReference>
<dbReference type="Gene3D" id="3.30.710.10">
    <property type="entry name" value="Potassium Channel Kv1.1, Chain A"/>
    <property type="match status" value="1"/>
</dbReference>
<accession>A0A9D4DTM4</accession>
<dbReference type="Proteomes" id="UP000828390">
    <property type="component" value="Unassembled WGS sequence"/>
</dbReference>
<evidence type="ECO:0000313" key="2">
    <source>
        <dbReference type="Proteomes" id="UP000828390"/>
    </source>
</evidence>